<comment type="caution">
    <text evidence="10">The sequence shown here is derived from an EMBL/GenBank/DDBJ whole genome shotgun (WGS) entry which is preliminary data.</text>
</comment>
<gene>
    <name evidence="10" type="ORF">KQX54_003053</name>
</gene>
<evidence type="ECO:0000313" key="10">
    <source>
        <dbReference type="EMBL" id="KAH0545788.1"/>
    </source>
</evidence>
<reference evidence="10 11" key="1">
    <citation type="journal article" date="2021" name="J. Hered.">
        <title>A chromosome-level genome assembly of the parasitoid wasp, Cotesia glomerata (Hymenoptera: Braconidae).</title>
        <authorList>
            <person name="Pinto B.J."/>
            <person name="Weis J.J."/>
            <person name="Gamble T."/>
            <person name="Ode P.J."/>
            <person name="Paul R."/>
            <person name="Zaspel J.M."/>
        </authorList>
    </citation>
    <scope>NUCLEOTIDE SEQUENCE [LARGE SCALE GENOMIC DNA]</scope>
    <source>
        <strain evidence="10">CgM1</strain>
    </source>
</reference>
<dbReference type="InterPro" id="IPR012337">
    <property type="entry name" value="RNaseH-like_sf"/>
</dbReference>
<dbReference type="InterPro" id="IPR036397">
    <property type="entry name" value="RNaseH_sf"/>
</dbReference>
<dbReference type="InterPro" id="IPR047021">
    <property type="entry name" value="REXO1/3/4-like"/>
</dbReference>
<dbReference type="InterPro" id="IPR037431">
    <property type="entry name" value="REX4_DEDDh_dom"/>
</dbReference>
<accession>A0AAV7HNT6</accession>
<dbReference type="GO" id="GO:0008408">
    <property type="term" value="F:3'-5' exonuclease activity"/>
    <property type="evidence" value="ECO:0007669"/>
    <property type="project" value="InterPro"/>
</dbReference>
<dbReference type="CDD" id="cd06144">
    <property type="entry name" value="REX4_like"/>
    <property type="match status" value="1"/>
</dbReference>
<evidence type="ECO:0000256" key="4">
    <source>
        <dbReference type="ARBA" id="ARBA00022722"/>
    </source>
</evidence>
<name>A0AAV7HNT6_COTGL</name>
<dbReference type="PANTHER" id="PTHR12801">
    <property type="entry name" value="RNA EXONUCLEASE REXO1 / RECO3 FAMILY MEMBER-RELATED"/>
    <property type="match status" value="1"/>
</dbReference>
<dbReference type="FunFam" id="3.30.420.10:FF:000007">
    <property type="entry name" value="Interferon-stimulated exonuclease gene 20"/>
    <property type="match status" value="1"/>
</dbReference>
<evidence type="ECO:0000259" key="9">
    <source>
        <dbReference type="SMART" id="SM00479"/>
    </source>
</evidence>
<dbReference type="AlphaFoldDB" id="A0AAV7HNT6"/>
<evidence type="ECO:0000256" key="8">
    <source>
        <dbReference type="SAM" id="MobiDB-lite"/>
    </source>
</evidence>
<comment type="subcellular location">
    <subcellularLocation>
        <location evidence="1">Nucleus</location>
    </subcellularLocation>
</comment>
<keyword evidence="5" id="KW-0378">Hydrolase</keyword>
<dbReference type="Pfam" id="PF00929">
    <property type="entry name" value="RNase_T"/>
    <property type="match status" value="1"/>
</dbReference>
<keyword evidence="7" id="KW-0539">Nucleus</keyword>
<comment type="similarity">
    <text evidence="2">Belongs to the REXO4 family.</text>
</comment>
<keyword evidence="11" id="KW-1185">Reference proteome</keyword>
<dbReference type="SMART" id="SM00479">
    <property type="entry name" value="EXOIII"/>
    <property type="match status" value="1"/>
</dbReference>
<feature type="region of interest" description="Disordered" evidence="8">
    <location>
        <begin position="19"/>
        <end position="108"/>
    </location>
</feature>
<evidence type="ECO:0000313" key="11">
    <source>
        <dbReference type="Proteomes" id="UP000826195"/>
    </source>
</evidence>
<dbReference type="GO" id="GO:0005634">
    <property type="term" value="C:nucleus"/>
    <property type="evidence" value="ECO:0007669"/>
    <property type="project" value="UniProtKB-SubCell"/>
</dbReference>
<evidence type="ECO:0000256" key="7">
    <source>
        <dbReference type="ARBA" id="ARBA00023242"/>
    </source>
</evidence>
<dbReference type="Gene3D" id="3.30.420.10">
    <property type="entry name" value="Ribonuclease H-like superfamily/Ribonuclease H"/>
    <property type="match status" value="1"/>
</dbReference>
<dbReference type="GO" id="GO:0003676">
    <property type="term" value="F:nucleic acid binding"/>
    <property type="evidence" value="ECO:0007669"/>
    <property type="project" value="InterPro"/>
</dbReference>
<protein>
    <recommendedName>
        <fullName evidence="3">RNA exonuclease 4</fullName>
    </recommendedName>
</protein>
<feature type="domain" description="Exonuclease" evidence="9">
    <location>
        <begin position="119"/>
        <end position="279"/>
    </location>
</feature>
<feature type="compositionally biased region" description="Polar residues" evidence="8">
    <location>
        <begin position="47"/>
        <end position="68"/>
    </location>
</feature>
<evidence type="ECO:0000256" key="1">
    <source>
        <dbReference type="ARBA" id="ARBA00004123"/>
    </source>
</evidence>
<dbReference type="EMBL" id="JAHXZJ010002237">
    <property type="protein sequence ID" value="KAH0545788.1"/>
    <property type="molecule type" value="Genomic_DNA"/>
</dbReference>
<evidence type="ECO:0000256" key="6">
    <source>
        <dbReference type="ARBA" id="ARBA00022839"/>
    </source>
</evidence>
<evidence type="ECO:0000256" key="2">
    <source>
        <dbReference type="ARBA" id="ARBA00010489"/>
    </source>
</evidence>
<keyword evidence="4" id="KW-0540">Nuclease</keyword>
<feature type="compositionally biased region" description="Low complexity" evidence="8">
    <location>
        <begin position="75"/>
        <end position="84"/>
    </location>
</feature>
<dbReference type="GO" id="GO:0006364">
    <property type="term" value="P:rRNA processing"/>
    <property type="evidence" value="ECO:0007669"/>
    <property type="project" value="InterPro"/>
</dbReference>
<dbReference type="InterPro" id="IPR013520">
    <property type="entry name" value="Ribonucl_H"/>
</dbReference>
<evidence type="ECO:0000256" key="5">
    <source>
        <dbReference type="ARBA" id="ARBA00022801"/>
    </source>
</evidence>
<organism evidence="10 11">
    <name type="scientific">Cotesia glomerata</name>
    <name type="common">Lepidopteran parasitic wasp</name>
    <name type="synonym">Apanteles glomeratus</name>
    <dbReference type="NCBI Taxonomy" id="32391"/>
    <lineage>
        <taxon>Eukaryota</taxon>
        <taxon>Metazoa</taxon>
        <taxon>Ecdysozoa</taxon>
        <taxon>Arthropoda</taxon>
        <taxon>Hexapoda</taxon>
        <taxon>Insecta</taxon>
        <taxon>Pterygota</taxon>
        <taxon>Neoptera</taxon>
        <taxon>Endopterygota</taxon>
        <taxon>Hymenoptera</taxon>
        <taxon>Apocrita</taxon>
        <taxon>Ichneumonoidea</taxon>
        <taxon>Braconidae</taxon>
        <taxon>Microgastrinae</taxon>
        <taxon>Cotesia</taxon>
    </lineage>
</organism>
<keyword evidence="6" id="KW-0269">Exonuclease</keyword>
<dbReference type="Proteomes" id="UP000826195">
    <property type="component" value="Unassembled WGS sequence"/>
</dbReference>
<dbReference type="PANTHER" id="PTHR12801:SF158">
    <property type="entry name" value="RNA EXONUCLEASE 4"/>
    <property type="match status" value="1"/>
</dbReference>
<dbReference type="SUPFAM" id="SSF53098">
    <property type="entry name" value="Ribonuclease H-like"/>
    <property type="match status" value="1"/>
</dbReference>
<evidence type="ECO:0000256" key="3">
    <source>
        <dbReference type="ARBA" id="ARBA00016937"/>
    </source>
</evidence>
<sequence length="283" mass="31683">MLSKMMNPDAAKSYIQATKKVQTKALDSKETKTSNSKTAEVDENKVAVNSNWEKFKNTVNKPAGTSKTPPKRPFKGSSKAAQSGKKSRALQLNGHGENKTGDSTYSRATMDLENKTLTKHVAMDCEMVGIGDGTESMLARVSVVNRYGACIYDKYVKPRETVRDYRTAVSGIRPHNLQNGEDFSMVQNEVAEILKGRILVGHALKNDLAVLFLSHPKRYLRDTSRYNLFRRVSKGNTPSLKKLAAELLGIDIQTGEHNSVEDARIAMELYVLYKNRWESDIRH</sequence>
<proteinExistence type="inferred from homology"/>